<feature type="domain" description="DNA methylase N-4/N-6" evidence="11">
    <location>
        <begin position="283"/>
        <end position="583"/>
    </location>
</feature>
<evidence type="ECO:0000256" key="5">
    <source>
        <dbReference type="ARBA" id="ARBA00022679"/>
    </source>
</evidence>
<dbReference type="GO" id="GO:0015667">
    <property type="term" value="F:site-specific DNA-methyltransferase (cytosine-N4-specific) activity"/>
    <property type="evidence" value="ECO:0007669"/>
    <property type="project" value="UniProtKB-EC"/>
</dbReference>
<dbReference type="GO" id="GO:0008170">
    <property type="term" value="F:N-methyltransferase activity"/>
    <property type="evidence" value="ECO:0007669"/>
    <property type="project" value="InterPro"/>
</dbReference>
<dbReference type="GO" id="GO:0009307">
    <property type="term" value="P:DNA restriction-modification system"/>
    <property type="evidence" value="ECO:0007669"/>
    <property type="project" value="UniProtKB-KW"/>
</dbReference>
<evidence type="ECO:0000313" key="12">
    <source>
        <dbReference type="EMBL" id="SEO24870.1"/>
    </source>
</evidence>
<dbReference type="PANTHER" id="PTHR14911">
    <property type="entry name" value="THUMP DOMAIN-CONTAINING"/>
    <property type="match status" value="1"/>
</dbReference>
<keyword evidence="5" id="KW-0808">Transferase</keyword>
<evidence type="ECO:0000256" key="6">
    <source>
        <dbReference type="ARBA" id="ARBA00022691"/>
    </source>
</evidence>
<keyword evidence="4 12" id="KW-0489">Methyltransferase</keyword>
<dbReference type="PROSITE" id="PS00093">
    <property type="entry name" value="N4_MTASE"/>
    <property type="match status" value="2"/>
</dbReference>
<evidence type="ECO:0000256" key="2">
    <source>
        <dbReference type="ARBA" id="ARBA00012185"/>
    </source>
</evidence>
<dbReference type="GO" id="GO:0016423">
    <property type="term" value="F:tRNA (guanine) methyltransferase activity"/>
    <property type="evidence" value="ECO:0007669"/>
    <property type="project" value="TreeGrafter"/>
</dbReference>
<feature type="domain" description="DNA methylase N-4/N-6" evidence="11">
    <location>
        <begin position="64"/>
        <end position="117"/>
    </location>
</feature>
<dbReference type="GO" id="GO:0003677">
    <property type="term" value="F:DNA binding"/>
    <property type="evidence" value="ECO:0007669"/>
    <property type="project" value="UniProtKB-KW"/>
</dbReference>
<gene>
    <name evidence="12" type="ORF">SAMN05216404_11532</name>
</gene>
<dbReference type="GO" id="GO:0030488">
    <property type="term" value="P:tRNA methylation"/>
    <property type="evidence" value="ECO:0007669"/>
    <property type="project" value="TreeGrafter"/>
</dbReference>
<dbReference type="InterPro" id="IPR017985">
    <property type="entry name" value="MeTrfase_CN4_CS"/>
</dbReference>
<dbReference type="InterPro" id="IPR053943">
    <property type="entry name" value="RlmKL-like_Mtase_CS"/>
</dbReference>
<name>A0A1H8N5L5_9PROT</name>
<dbReference type="Pfam" id="PF01555">
    <property type="entry name" value="N6_N4_Mtase"/>
    <property type="match status" value="2"/>
</dbReference>
<keyword evidence="8" id="KW-0238">DNA-binding</keyword>
<evidence type="ECO:0000259" key="11">
    <source>
        <dbReference type="Pfam" id="PF01555"/>
    </source>
</evidence>
<accession>A0A1H8N5L5</accession>
<dbReference type="RefSeq" id="WP_074748723.1">
    <property type="nucleotide sequence ID" value="NZ_FOCT01000015.1"/>
</dbReference>
<sequence>MRLTKPQTQAKLSAFPSTDDSPIAPMYEELALHTEDARAVISYLESRDWGFTDDDTRFLGHDLHPYPAKFIPQLPGTFISLLSSRGELVFDPFGGSGTTALEAIRLGRRAASVDANPVAALIGRVKTARVSPESVAELHLLHGALRALLESLPTDATELVAAYGSHAPTIANREKWFADSAFGELAYIRYRITHLESEAARDISLLALSRTVLSASFQDSETRYKSVPREVAIGETTKRYVKEFEAVMKSVARNAAATRYGISQFLTGDVRHLTSKDIPDGSVDLVMTSPPYGNATDYHLYHRFRLLWLGYDPIALGKIEIGSHLKHQRESSGFASYFADMLQVLDGISRVLKNGRYAVLVIGDSVYEGMTYLTANLLAEKATEHGFDINCVIGRPVHKTKRSFTFAGRRTATESLLILRKALRKTIIALEGPPYKPWPYEQQLRLRETGETLKITKASKDTNIIEKSVDIKELLRCRSLVFTHQICYPNGHKEPTWQAILENGTAVNPSTRKDPKYVTHGIHAYKGKFYPQLAKGLINQLSLPHGARILDPFCGSGTAVLEGYLNGYTTYGCDMNPLAAKIARAKTSILDVDPDVLTEVVSTVVGAIDAAPGKLGAALDQFEPECIEEIDRWFAAPVARKLNWLLKVIRSGSNGAVRDFLEVVLSSIIRDVSQQEPTDLRIRYRKELLDNADVFGLFKERLALQFGRIEKFWKVRGYAPNPFFHSHAIAGDNRERATYDLLGLADESIDLVLTSPPYAMALPYIDTDRLSLLTIFGLGGSERRPLEQALIGSRELTTTSRRQLEADFLEKDHLPADCLQFVRNLHWAIEASPNSGFRKQNMPALTYRFLEDMDKVFEQLYRICKPGAEAMIVIGDSKMTIGGEDVRIPSTDLAEAIAVARGFELIEEIDISVTTENLIHIKNAITENVVLRLRK</sequence>
<dbReference type="InterPro" id="IPR001091">
    <property type="entry name" value="RM_Methyltransferase"/>
</dbReference>
<dbReference type="PRINTS" id="PR00508">
    <property type="entry name" value="S21N4MTFRASE"/>
</dbReference>
<evidence type="ECO:0000256" key="7">
    <source>
        <dbReference type="ARBA" id="ARBA00022747"/>
    </source>
</evidence>
<evidence type="ECO:0000256" key="3">
    <source>
        <dbReference type="ARBA" id="ARBA00022490"/>
    </source>
</evidence>
<reference evidence="12 13" key="1">
    <citation type="submission" date="2016-10" db="EMBL/GenBank/DDBJ databases">
        <authorList>
            <person name="de Groot N.N."/>
        </authorList>
    </citation>
    <scope>NUCLEOTIDE SEQUENCE [LARGE SCALE GENOMIC DNA]</scope>
    <source>
        <strain evidence="12 13">Nl18</strain>
    </source>
</reference>
<proteinExistence type="inferred from homology"/>
<keyword evidence="7" id="KW-0680">Restriction system</keyword>
<evidence type="ECO:0000313" key="13">
    <source>
        <dbReference type="Proteomes" id="UP000183898"/>
    </source>
</evidence>
<keyword evidence="3" id="KW-0963">Cytoplasm</keyword>
<dbReference type="InterPro" id="IPR002941">
    <property type="entry name" value="DNA_methylase_N4/N6"/>
</dbReference>
<dbReference type="Gene3D" id="3.40.50.150">
    <property type="entry name" value="Vaccinia Virus protein VP39"/>
    <property type="match status" value="3"/>
</dbReference>
<dbReference type="InterPro" id="IPR029063">
    <property type="entry name" value="SAM-dependent_MTases_sf"/>
</dbReference>
<protein>
    <recommendedName>
        <fullName evidence="2">site-specific DNA-methyltransferase (cytosine-N(4)-specific)</fullName>
        <ecNumber evidence="2">2.1.1.113</ecNumber>
    </recommendedName>
</protein>
<dbReference type="EMBL" id="FOCT01000015">
    <property type="protein sequence ID" value="SEO24870.1"/>
    <property type="molecule type" value="Genomic_DNA"/>
</dbReference>
<comment type="catalytic activity">
    <reaction evidence="9">
        <text>a 2'-deoxycytidine in DNA + S-adenosyl-L-methionine = an N(4)-methyl-2'-deoxycytidine in DNA + S-adenosyl-L-homocysteine + H(+)</text>
        <dbReference type="Rhea" id="RHEA:16857"/>
        <dbReference type="Rhea" id="RHEA-COMP:11369"/>
        <dbReference type="Rhea" id="RHEA-COMP:13674"/>
        <dbReference type="ChEBI" id="CHEBI:15378"/>
        <dbReference type="ChEBI" id="CHEBI:57856"/>
        <dbReference type="ChEBI" id="CHEBI:59789"/>
        <dbReference type="ChEBI" id="CHEBI:85452"/>
        <dbReference type="ChEBI" id="CHEBI:137933"/>
        <dbReference type="EC" id="2.1.1.113"/>
    </reaction>
</comment>
<keyword evidence="6" id="KW-0949">S-adenosyl-L-methionine</keyword>
<evidence type="ECO:0000256" key="10">
    <source>
        <dbReference type="SAM" id="MobiDB-lite"/>
    </source>
</evidence>
<evidence type="ECO:0000256" key="9">
    <source>
        <dbReference type="ARBA" id="ARBA00049120"/>
    </source>
</evidence>
<dbReference type="EC" id="2.1.1.113" evidence="2"/>
<dbReference type="Proteomes" id="UP000183898">
    <property type="component" value="Unassembled WGS sequence"/>
</dbReference>
<evidence type="ECO:0000256" key="1">
    <source>
        <dbReference type="ARBA" id="ARBA00010203"/>
    </source>
</evidence>
<comment type="similarity">
    <text evidence="1">Belongs to the N(4)/N(6)-methyltransferase family. N(4) subfamily.</text>
</comment>
<organism evidence="12 13">
    <name type="scientific">Nitrosospira multiformis</name>
    <dbReference type="NCBI Taxonomy" id="1231"/>
    <lineage>
        <taxon>Bacteria</taxon>
        <taxon>Pseudomonadati</taxon>
        <taxon>Pseudomonadota</taxon>
        <taxon>Betaproteobacteria</taxon>
        <taxon>Nitrosomonadales</taxon>
        <taxon>Nitrosomonadaceae</taxon>
        <taxon>Nitrosospira</taxon>
    </lineage>
</organism>
<evidence type="ECO:0000256" key="8">
    <source>
        <dbReference type="ARBA" id="ARBA00023125"/>
    </source>
</evidence>
<dbReference type="PANTHER" id="PTHR14911:SF13">
    <property type="entry name" value="TRNA (GUANINE(6)-N2)-METHYLTRANSFERASE THUMP3"/>
    <property type="match status" value="1"/>
</dbReference>
<dbReference type="AlphaFoldDB" id="A0A1H8N5L5"/>
<dbReference type="PROSITE" id="PS01261">
    <property type="entry name" value="UPF0020"/>
    <property type="match status" value="1"/>
</dbReference>
<feature type="region of interest" description="Disordered" evidence="10">
    <location>
        <begin position="1"/>
        <end position="20"/>
    </location>
</feature>
<dbReference type="SUPFAM" id="SSF53335">
    <property type="entry name" value="S-adenosyl-L-methionine-dependent methyltransferases"/>
    <property type="match status" value="3"/>
</dbReference>
<evidence type="ECO:0000256" key="4">
    <source>
        <dbReference type="ARBA" id="ARBA00022603"/>
    </source>
</evidence>